<proteinExistence type="inferred from homology"/>
<protein>
    <submittedName>
        <fullName evidence="5">ABC transporter substrate-binding protein</fullName>
    </submittedName>
</protein>
<dbReference type="Gene3D" id="3.40.190.10">
    <property type="entry name" value="Periplasmic binding protein-like II"/>
    <property type="match status" value="2"/>
</dbReference>
<dbReference type="PANTHER" id="PTHR35936:SF25">
    <property type="entry name" value="ABC TRANSPORTER SUBSTRATE-BINDING PROTEIN"/>
    <property type="match status" value="1"/>
</dbReference>
<name>A0A177XVJ3_9VIBR</name>
<keyword evidence="2 3" id="KW-0732">Signal</keyword>
<gene>
    <name evidence="5" type="ORF">APB76_18255</name>
</gene>
<accession>A0A177XVJ3</accession>
<evidence type="ECO:0000256" key="1">
    <source>
        <dbReference type="ARBA" id="ARBA00010333"/>
    </source>
</evidence>
<evidence type="ECO:0000313" key="5">
    <source>
        <dbReference type="EMBL" id="OAJ92632.1"/>
    </source>
</evidence>
<dbReference type="Pfam" id="PF00497">
    <property type="entry name" value="SBP_bac_3"/>
    <property type="match status" value="1"/>
</dbReference>
<dbReference type="SUPFAM" id="SSF53850">
    <property type="entry name" value="Periplasmic binding protein-like II"/>
    <property type="match status" value="1"/>
</dbReference>
<dbReference type="EMBL" id="LLEI02000064">
    <property type="protein sequence ID" value="OAJ92632.1"/>
    <property type="molecule type" value="Genomic_DNA"/>
</dbReference>
<evidence type="ECO:0000256" key="3">
    <source>
        <dbReference type="SAM" id="SignalP"/>
    </source>
</evidence>
<dbReference type="AlphaFoldDB" id="A0A177XVJ3"/>
<feature type="signal peptide" evidence="3">
    <location>
        <begin position="1"/>
        <end position="20"/>
    </location>
</feature>
<feature type="domain" description="Solute-binding protein family 3/N-terminal" evidence="4">
    <location>
        <begin position="28"/>
        <end position="265"/>
    </location>
</feature>
<comment type="similarity">
    <text evidence="1">Belongs to the bacterial solute-binding protein 3 family.</text>
</comment>
<dbReference type="PANTHER" id="PTHR35936">
    <property type="entry name" value="MEMBRANE-BOUND LYTIC MUREIN TRANSGLYCOSYLASE F"/>
    <property type="match status" value="1"/>
</dbReference>
<evidence type="ECO:0000259" key="4">
    <source>
        <dbReference type="Pfam" id="PF00497"/>
    </source>
</evidence>
<evidence type="ECO:0000313" key="6">
    <source>
        <dbReference type="Proteomes" id="UP000078406"/>
    </source>
</evidence>
<sequence length="268" mass="30831">MNVVRWPFLLLVFLNSAVGAYHPPTSVVVYGDDAYPPYSYIENGEAKGIYTDILNAVFKEMPSYRVKITLVPWKRGLKLLEVGEGFALYPPYYYTDKRPYIFPYSSPILNEEVVVYCQPDSVMNRSLEHWPSDYLGLTIGINEAFALGGTEFWDAVKQGKIFLKEAKGNRANILNLYKNRTDCYINDRLSILWEIKLLTEEGMVRPNWTLTLGTSVGGEQGYLGFTNITTNRYPYKDDFIKQFNQTLEELKNDGTVEQIMSNYLQNQE</sequence>
<comment type="caution">
    <text evidence="5">The sequence shown here is derived from an EMBL/GenBank/DDBJ whole genome shotgun (WGS) entry which is preliminary data.</text>
</comment>
<feature type="chain" id="PRO_5008079181" evidence="3">
    <location>
        <begin position="21"/>
        <end position="268"/>
    </location>
</feature>
<organism evidence="5 6">
    <name type="scientific">Vibrio bivalvicida</name>
    <dbReference type="NCBI Taxonomy" id="1276888"/>
    <lineage>
        <taxon>Bacteria</taxon>
        <taxon>Pseudomonadati</taxon>
        <taxon>Pseudomonadota</taxon>
        <taxon>Gammaproteobacteria</taxon>
        <taxon>Vibrionales</taxon>
        <taxon>Vibrionaceae</taxon>
        <taxon>Vibrio</taxon>
        <taxon>Vibrio oreintalis group</taxon>
    </lineage>
</organism>
<reference evidence="5 6" key="1">
    <citation type="journal article" date="2016" name="Syst. Appl. Microbiol.">
        <title>Vibrio bivalvicida sp. nov., a novel larval pathogen for bivalve molluscs reared in a hatchery.</title>
        <authorList>
            <person name="Dubert J."/>
            <person name="Romalde J.L."/>
            <person name="Prado S."/>
            <person name="Barja J.L."/>
        </authorList>
    </citation>
    <scope>NUCLEOTIDE SEQUENCE [LARGE SCALE GENOMIC DNA]</scope>
    <source>
        <strain evidence="5 6">605</strain>
    </source>
</reference>
<dbReference type="Proteomes" id="UP000078406">
    <property type="component" value="Unassembled WGS sequence"/>
</dbReference>
<evidence type="ECO:0000256" key="2">
    <source>
        <dbReference type="ARBA" id="ARBA00022729"/>
    </source>
</evidence>
<dbReference type="InterPro" id="IPR001638">
    <property type="entry name" value="Solute-binding_3/MltF_N"/>
</dbReference>